<organism evidence="2 3">
    <name type="scientific">Pterulicium gracile</name>
    <dbReference type="NCBI Taxonomy" id="1884261"/>
    <lineage>
        <taxon>Eukaryota</taxon>
        <taxon>Fungi</taxon>
        <taxon>Dikarya</taxon>
        <taxon>Basidiomycota</taxon>
        <taxon>Agaricomycotina</taxon>
        <taxon>Agaricomycetes</taxon>
        <taxon>Agaricomycetidae</taxon>
        <taxon>Agaricales</taxon>
        <taxon>Pleurotineae</taxon>
        <taxon>Pterulaceae</taxon>
        <taxon>Pterulicium</taxon>
    </lineage>
</organism>
<evidence type="ECO:0000256" key="1">
    <source>
        <dbReference type="SAM" id="MobiDB-lite"/>
    </source>
</evidence>
<reference evidence="2 3" key="1">
    <citation type="journal article" date="2019" name="Nat. Ecol. Evol.">
        <title>Megaphylogeny resolves global patterns of mushroom evolution.</title>
        <authorList>
            <person name="Varga T."/>
            <person name="Krizsan K."/>
            <person name="Foldi C."/>
            <person name="Dima B."/>
            <person name="Sanchez-Garcia M."/>
            <person name="Sanchez-Ramirez S."/>
            <person name="Szollosi G.J."/>
            <person name="Szarkandi J.G."/>
            <person name="Papp V."/>
            <person name="Albert L."/>
            <person name="Andreopoulos W."/>
            <person name="Angelini C."/>
            <person name="Antonin V."/>
            <person name="Barry K.W."/>
            <person name="Bougher N.L."/>
            <person name="Buchanan P."/>
            <person name="Buyck B."/>
            <person name="Bense V."/>
            <person name="Catcheside P."/>
            <person name="Chovatia M."/>
            <person name="Cooper J."/>
            <person name="Damon W."/>
            <person name="Desjardin D."/>
            <person name="Finy P."/>
            <person name="Geml J."/>
            <person name="Haridas S."/>
            <person name="Hughes K."/>
            <person name="Justo A."/>
            <person name="Karasinski D."/>
            <person name="Kautmanova I."/>
            <person name="Kiss B."/>
            <person name="Kocsube S."/>
            <person name="Kotiranta H."/>
            <person name="LaButti K.M."/>
            <person name="Lechner B.E."/>
            <person name="Liimatainen K."/>
            <person name="Lipzen A."/>
            <person name="Lukacs Z."/>
            <person name="Mihaltcheva S."/>
            <person name="Morgado L.N."/>
            <person name="Niskanen T."/>
            <person name="Noordeloos M.E."/>
            <person name="Ohm R.A."/>
            <person name="Ortiz-Santana B."/>
            <person name="Ovrebo C."/>
            <person name="Racz N."/>
            <person name="Riley R."/>
            <person name="Savchenko A."/>
            <person name="Shiryaev A."/>
            <person name="Soop K."/>
            <person name="Spirin V."/>
            <person name="Szebenyi C."/>
            <person name="Tomsovsky M."/>
            <person name="Tulloss R.E."/>
            <person name="Uehling J."/>
            <person name="Grigoriev I.V."/>
            <person name="Vagvolgyi C."/>
            <person name="Papp T."/>
            <person name="Martin F.M."/>
            <person name="Miettinen O."/>
            <person name="Hibbett D.S."/>
            <person name="Nagy L.G."/>
        </authorList>
    </citation>
    <scope>NUCLEOTIDE SEQUENCE [LARGE SCALE GENOMIC DNA]</scope>
    <source>
        <strain evidence="2 3">CBS 309.79</strain>
    </source>
</reference>
<evidence type="ECO:0008006" key="4">
    <source>
        <dbReference type="Google" id="ProtNLM"/>
    </source>
</evidence>
<dbReference type="InterPro" id="IPR032675">
    <property type="entry name" value="LRR_dom_sf"/>
</dbReference>
<dbReference type="AlphaFoldDB" id="A0A5C3Q7Q5"/>
<feature type="region of interest" description="Disordered" evidence="1">
    <location>
        <begin position="419"/>
        <end position="460"/>
    </location>
</feature>
<dbReference type="Proteomes" id="UP000305067">
    <property type="component" value="Unassembled WGS sequence"/>
</dbReference>
<dbReference type="Gene3D" id="3.80.10.10">
    <property type="entry name" value="Ribonuclease Inhibitor"/>
    <property type="match status" value="1"/>
</dbReference>
<keyword evidence="3" id="KW-1185">Reference proteome</keyword>
<protein>
    <recommendedName>
        <fullName evidence="4">F-box domain-containing protein</fullName>
    </recommendedName>
</protein>
<evidence type="ECO:0000313" key="2">
    <source>
        <dbReference type="EMBL" id="TFK98022.1"/>
    </source>
</evidence>
<gene>
    <name evidence="2" type="ORF">BDV98DRAFT_573363</name>
</gene>
<feature type="compositionally biased region" description="Basic and acidic residues" evidence="1">
    <location>
        <begin position="444"/>
        <end position="456"/>
    </location>
</feature>
<accession>A0A5C3Q7Q5</accession>
<sequence length="492" mass="56264">MTLAVMEHLVATEGDYVLTLLGTCRKWRELALTSSTLWTNLDITTRTKHPRSKAEFWIARSRKRIYTCRIGDHWEIDEDTFPWEHIVSLTLEGESVLRVREFLGRDGVVPRLESLDITLEDRPRVHSINPEFWVPLLLPDLRDFTFVGSTVTLVPFPTRLKRLRTLDFRLDGFQAGEHELMMQMLRVNEESLESVTVRSMIRLTPPPPGTPPPPAQDPILLQNLTSFNLVTDRAAPLLDIFRPVFEGIRIQSPNLQSLKLGWFCINFALVRIMDSCPLHNLTQLSLECVGVHAQALGRLFVLAPNLERIAVMESRLAQESVVELLADPDTLNIEQEEVESLGFAMSSPVPLPPLPQSYLEDLNAKDWDDETQQWVHYDRPLLCPKLKHLEIVFHTGVVGAPQVDDEMLMDLITRRLPHDPRKVPKLARKGSSSSPCRPKTPEVPWRRSRPERDGERPASLQSLTIRGCGFKSKKSDSLEWFVRNVPDFTYTK</sequence>
<dbReference type="EMBL" id="ML178842">
    <property type="protein sequence ID" value="TFK98022.1"/>
    <property type="molecule type" value="Genomic_DNA"/>
</dbReference>
<name>A0A5C3Q7Q5_9AGAR</name>
<proteinExistence type="predicted"/>
<evidence type="ECO:0000313" key="3">
    <source>
        <dbReference type="Proteomes" id="UP000305067"/>
    </source>
</evidence>